<dbReference type="PANTHER" id="PTHR30572">
    <property type="entry name" value="MEMBRANE COMPONENT OF TRANSPORTER-RELATED"/>
    <property type="match status" value="1"/>
</dbReference>
<accession>A0ABV1C501</accession>
<feature type="transmembrane region" description="Helical" evidence="7">
    <location>
        <begin position="667"/>
        <end position="694"/>
    </location>
</feature>
<organism evidence="10 11">
    <name type="scientific">Faecalibacterium intestinale</name>
    <dbReference type="NCBI Taxonomy" id="3133155"/>
    <lineage>
        <taxon>Bacteria</taxon>
        <taxon>Bacillati</taxon>
        <taxon>Bacillota</taxon>
        <taxon>Clostridia</taxon>
        <taxon>Eubacteriales</taxon>
        <taxon>Oscillospiraceae</taxon>
        <taxon>Faecalibacterium</taxon>
    </lineage>
</organism>
<keyword evidence="8" id="KW-0732">Signal</keyword>
<evidence type="ECO:0000256" key="5">
    <source>
        <dbReference type="ARBA" id="ARBA00023136"/>
    </source>
</evidence>
<evidence type="ECO:0000256" key="7">
    <source>
        <dbReference type="SAM" id="Phobius"/>
    </source>
</evidence>
<sequence length="809" mass="87201">MHTALCKLAYSGLAGRRRDTRMMLCVLAAAFALMTAMLCYAASGTRAQDETRKSIYGSWQIARYALDDEQAEQFVQSTAPTAVGKAQQYASLVNAQGLAFGALGTADERYFACGRLELLSGHLPQTSHEIALTTSVLDSLGASYELGQEIELLAKNGESDAVALRYTLCGVLPSYDAYWAVDNNLPVDAVLADADSLPAAWQPTVQLLCCYAEGETPVVPYVDGAQDPTWVQNTYAYPTQAEGDTGLAVFVGICAVLTLCAVFGLCSIQLRRRQQGLVTLRMIGAAKGMILRLCLWETVLLLAVSLPLGAVLGAALCVAGLAVQGNLEYFSVPAGQLCAGLALCAMAILAGMLLPAVQQAGQTQTHLPQKRVRPQRRVRILSPLPLRVVALNAVGLVLALSCVFLTAWSLLPYQRKADTAAVQIQSVREALTSGLAQDLDSLPDVQDVAVRTELPFQSGLVSEVFAQRGYWQLYMGQSRSVSAFRMWDEATVETKVYALPESTLRQLAAECGGEVDIDALLSGESVLLYSQSFVLDETGVTQWAEGTADFTGQQMTLRYPTLTSDEDLTKGLTIGGCFAELPDDLLALSGVIVSPYAVFCSETLGQQLWADEVGEAYGYTAINVRLDQDAAYATQKSIAALVTRRGGVLKSNDYETAQRLWQEGSSAAFLCATAGVLGAALAVFLLWNLFYIYWQQQRRRIGILQAEGTARRMLLRSGLRQTVAAGACSLVIGHAAVALLWAITTARLMTTRAGGTHVLTSLPMRGSEYPWALHLAVCAGYLVLMLWLQLRPLSLAVRCSPVQNMKEEA</sequence>
<feature type="transmembrane region" description="Helical" evidence="7">
    <location>
        <begin position="247"/>
        <end position="268"/>
    </location>
</feature>
<keyword evidence="4 7" id="KW-1133">Transmembrane helix</keyword>
<feature type="transmembrane region" description="Helical" evidence="7">
    <location>
        <begin position="722"/>
        <end position="743"/>
    </location>
</feature>
<comment type="caution">
    <text evidence="10">The sequence shown here is derived from an EMBL/GenBank/DDBJ whole genome shotgun (WGS) entry which is preliminary data.</text>
</comment>
<evidence type="ECO:0000313" key="10">
    <source>
        <dbReference type="EMBL" id="MEQ2386212.1"/>
    </source>
</evidence>
<evidence type="ECO:0000256" key="1">
    <source>
        <dbReference type="ARBA" id="ARBA00004651"/>
    </source>
</evidence>
<gene>
    <name evidence="10" type="ORF">WMO20_09785</name>
</gene>
<evidence type="ECO:0000313" key="11">
    <source>
        <dbReference type="Proteomes" id="UP001465119"/>
    </source>
</evidence>
<dbReference type="RefSeq" id="WP_349186722.1">
    <property type="nucleotide sequence ID" value="NZ_JBBMEN010000014.1"/>
</dbReference>
<feature type="signal peptide" evidence="8">
    <location>
        <begin position="1"/>
        <end position="41"/>
    </location>
</feature>
<dbReference type="Proteomes" id="UP001465119">
    <property type="component" value="Unassembled WGS sequence"/>
</dbReference>
<feature type="chain" id="PRO_5045138683" evidence="8">
    <location>
        <begin position="42"/>
        <end position="809"/>
    </location>
</feature>
<feature type="transmembrane region" description="Helical" evidence="7">
    <location>
        <begin position="769"/>
        <end position="788"/>
    </location>
</feature>
<keyword evidence="11" id="KW-1185">Reference proteome</keyword>
<keyword evidence="3 7" id="KW-0812">Transmembrane</keyword>
<comment type="subcellular location">
    <subcellularLocation>
        <location evidence="1">Cell membrane</location>
        <topology evidence="1">Multi-pass membrane protein</topology>
    </subcellularLocation>
</comment>
<evidence type="ECO:0000256" key="4">
    <source>
        <dbReference type="ARBA" id="ARBA00022989"/>
    </source>
</evidence>
<comment type="similarity">
    <text evidence="6">Belongs to the ABC-4 integral membrane protein family.</text>
</comment>
<keyword evidence="2" id="KW-1003">Cell membrane</keyword>
<name>A0ABV1C501_9FIRM</name>
<evidence type="ECO:0000256" key="3">
    <source>
        <dbReference type="ARBA" id="ARBA00022692"/>
    </source>
</evidence>
<keyword evidence="5 7" id="KW-0472">Membrane</keyword>
<reference evidence="10 11" key="1">
    <citation type="submission" date="2024-03" db="EMBL/GenBank/DDBJ databases">
        <title>Human intestinal bacterial collection.</title>
        <authorList>
            <person name="Pauvert C."/>
            <person name="Hitch T.C.A."/>
            <person name="Clavel T."/>
        </authorList>
    </citation>
    <scope>NUCLEOTIDE SEQUENCE [LARGE SCALE GENOMIC DNA]</scope>
    <source>
        <strain evidence="10 11">CLA-AA-H281</strain>
    </source>
</reference>
<dbReference type="Pfam" id="PF02687">
    <property type="entry name" value="FtsX"/>
    <property type="match status" value="1"/>
</dbReference>
<protein>
    <submittedName>
        <fullName evidence="10">FtsX-like permease family protein</fullName>
    </submittedName>
</protein>
<evidence type="ECO:0000256" key="6">
    <source>
        <dbReference type="ARBA" id="ARBA00038076"/>
    </source>
</evidence>
<dbReference type="PANTHER" id="PTHR30572:SF4">
    <property type="entry name" value="ABC TRANSPORTER PERMEASE YTRF"/>
    <property type="match status" value="1"/>
</dbReference>
<feature type="transmembrane region" description="Helical" evidence="7">
    <location>
        <begin position="378"/>
        <end position="411"/>
    </location>
</feature>
<feature type="transmembrane region" description="Helical" evidence="7">
    <location>
        <begin position="334"/>
        <end position="357"/>
    </location>
</feature>
<dbReference type="InterPro" id="IPR050250">
    <property type="entry name" value="Macrolide_Exporter_MacB"/>
</dbReference>
<dbReference type="EMBL" id="JBBMEN010000014">
    <property type="protein sequence ID" value="MEQ2386212.1"/>
    <property type="molecule type" value="Genomic_DNA"/>
</dbReference>
<dbReference type="InterPro" id="IPR003838">
    <property type="entry name" value="ABC3_permease_C"/>
</dbReference>
<evidence type="ECO:0000259" key="9">
    <source>
        <dbReference type="Pfam" id="PF02687"/>
    </source>
</evidence>
<evidence type="ECO:0000256" key="2">
    <source>
        <dbReference type="ARBA" id="ARBA00022475"/>
    </source>
</evidence>
<feature type="transmembrane region" description="Helical" evidence="7">
    <location>
        <begin position="289"/>
        <end position="322"/>
    </location>
</feature>
<proteinExistence type="inferred from homology"/>
<feature type="domain" description="ABC3 transporter permease C-terminal" evidence="9">
    <location>
        <begin position="674"/>
        <end position="790"/>
    </location>
</feature>
<evidence type="ECO:0000256" key="8">
    <source>
        <dbReference type="SAM" id="SignalP"/>
    </source>
</evidence>